<keyword evidence="3" id="KW-1185">Reference proteome</keyword>
<dbReference type="EMBL" id="JAPMOS010000021">
    <property type="protein sequence ID" value="KAJ4459299.1"/>
    <property type="molecule type" value="Genomic_DNA"/>
</dbReference>
<feature type="region of interest" description="Disordered" evidence="1">
    <location>
        <begin position="1602"/>
        <end position="1625"/>
    </location>
</feature>
<dbReference type="Gene3D" id="3.80.10.10">
    <property type="entry name" value="Ribonuclease Inhibitor"/>
    <property type="match status" value="3"/>
</dbReference>
<sequence>MGAPPSRTSAGHRGGFSKPYIYIQLLSLSHAIRARIWGTLRELSFVAPDPVLSDITPTAEALAALVGPCKSLRKLAFPERWRNIYDHPTAEEDVFGAWVDEAFGGHTQLAVLTEFPTLLTAPDVERILGHLPGLAMLTFSPGFHMSAHILAALARCCPGLQALPRCADWASTPVPLALPGPLSGSLKEVDLREWACSEECLPALVSRLSAVTCLKLPCRCPPAALEPIASHLTALVLGSEPTDADMPGPWLCHLETLSLLHTLPIRGPLARLLAANQATLRCLSLQFDSSRAAGGLSLLVASLRALPHLARLNLVVCAHGCALSALLPPDLVDRLERLAVSLEAAEEPPLRIASRRLRRLRLDLEMGPDSGLALHCPALVALNLNARLTALQCPRLRTLKAPAQSLDGAAPMPDLEAIATSSWWGSDTDPPWTDPAWLLAGSSTRLRMLSGVRLTRPDLLASLGACGSLVRLEELCLDVAPGPVPGHQAAQVGHGHPTDNAQASGLRGGGRPLRLALRIGISVELEGDHAVGERGEVETHQLRAAAQPHPDGGQGRSPEGQGQVEQPRGLHLQVEVLQLPRQPQDERVGPSGGMGDVFWERLPPELLRTIVEASPCPLYIYLRLLSLSHAIRARIWGTLRELSFVAPDPVLSDITPTAEALAALVGPCKSLRKLAFPERWRNIYDHPTAEEDVFGAWVDEAFGGHTQLAVLTEFPTLLTAPDVERILGHLPGLAMLTFSPGFHMSAHILAALARCCPGLQALPRCADWASTPVPLALPGPLSGSLKEVDLREWACSEECLPALVSRLSAVTCLKLPCRCPPAALEPIASHLTALVLGSEPTDADMPGPWLCHLETLSLLHTLPIRACSSTPRGLPGLSLLVASLRALPHLARLNLVVCAHGCALSALLPPDLVDRLERLAVSLEAAEEPPLRIASRRLRRLRLDLEMGPDSGLALHCPALVALNLNARLTALQCPRLRTLKAPAQSLDGAAPMPDLEAIATSSWWGSDTDPPWTDPAWLLAGSSTRLRMLSGVRLTRPDLLASLGACGSLVRLEELCLDVAPGPVPGHQAAQVGHGHPTDNAQASGLRGGGRPLRLALRIGISVELEGDHAVGERGEVETHQLRAAAQPHPDGGQGRSPEGQGQVEQPRGLHLQVEVLQLPRQPQDERVGPSGGMGDVFWERLPPELLRTIVEASPCPLYIYLRLLSLSHAIRARIWGTLRELSFVAPDPVLSDITPTAEALAALVGPCKSLRKLAFPERWRNIYDHPTAEEDVFGAWVDEAFGGHTQLAVLTEFPTLLTAPDVERILGHLPGLAMLTFSPDPDISAHILAPLARCCPGLQVLRFPDPVGHRKQLDIEPDWERLAAPVGSLSALTSLRMRRCPPAALEPIASHLTALALLAANCATLRCLTLKLGPLEAPEAPASLLVASLRALTRLTRLNLVVNYPGCALPDLLPPDLVGRLERLNAGFRGIDPHPVLRIASRRLERLRLHVDEDLGPACWLALDCPALVELDTSYQLVTLQCPRLRTLRAPAQSLDGAAPMPHLGTLSHVRLTRPDLLARLCASGSLVRLKELRLDVPRLPNPLVLRLPGQLEQLDLILDDGGDRRPKNEPPPPPPPPPPPLDLQVEAPGLRDLALTLMGESMATARVRLHKCPRLVWLDLSSLGPGSVALQLGGEGDEAGAPAIQPLRLALGGALAFDAADLVISLWVRAADDRDWPRLMGTLSGLPRLARLALGLDVPPEAAAPPPVSLACPQLRQLTFSSLPDKTKVALACPLLEELRGVGRAELAFVPPAPDLRLLAPGSDDDGDDREDEDERAGCGGFGTEDPDPIDDDDRRLMNAG</sequence>
<feature type="region of interest" description="Disordered" evidence="1">
    <location>
        <begin position="1068"/>
        <end position="1089"/>
    </location>
</feature>
<comment type="caution">
    <text evidence="2">The sequence shown here is derived from an EMBL/GenBank/DDBJ whole genome shotgun (WGS) entry which is preliminary data.</text>
</comment>
<dbReference type="SUPFAM" id="SSF52047">
    <property type="entry name" value="RNI-like"/>
    <property type="match status" value="2"/>
</dbReference>
<feature type="compositionally biased region" description="Pro residues" evidence="1">
    <location>
        <begin position="1612"/>
        <end position="1624"/>
    </location>
</feature>
<feature type="compositionally biased region" description="Acidic residues" evidence="1">
    <location>
        <begin position="1806"/>
        <end position="1818"/>
    </location>
</feature>
<gene>
    <name evidence="2" type="ORF">PAPYR_4852</name>
</gene>
<feature type="region of interest" description="Disordered" evidence="1">
    <location>
        <begin position="487"/>
        <end position="508"/>
    </location>
</feature>
<evidence type="ECO:0000256" key="1">
    <source>
        <dbReference type="SAM" id="MobiDB-lite"/>
    </source>
</evidence>
<accession>A0ABQ8UJA7</accession>
<feature type="region of interest" description="Disordered" evidence="1">
    <location>
        <begin position="545"/>
        <end position="566"/>
    </location>
</feature>
<feature type="region of interest" description="Disordered" evidence="1">
    <location>
        <begin position="1126"/>
        <end position="1147"/>
    </location>
</feature>
<evidence type="ECO:0000313" key="3">
    <source>
        <dbReference type="Proteomes" id="UP001141327"/>
    </source>
</evidence>
<protein>
    <recommendedName>
        <fullName evidence="4">F-box domain-containing protein</fullName>
    </recommendedName>
</protein>
<proteinExistence type="predicted"/>
<dbReference type="InterPro" id="IPR032675">
    <property type="entry name" value="LRR_dom_sf"/>
</dbReference>
<dbReference type="PANTHER" id="PTHR16134">
    <property type="entry name" value="F-BOX/TPR REPEAT PROTEIN POF3"/>
    <property type="match status" value="1"/>
</dbReference>
<name>A0ABQ8UJA7_9EUKA</name>
<dbReference type="PANTHER" id="PTHR16134:SF119">
    <property type="entry name" value="AT02038P-RELATED"/>
    <property type="match status" value="1"/>
</dbReference>
<organism evidence="2 3">
    <name type="scientific">Paratrimastix pyriformis</name>
    <dbReference type="NCBI Taxonomy" id="342808"/>
    <lineage>
        <taxon>Eukaryota</taxon>
        <taxon>Metamonada</taxon>
        <taxon>Preaxostyla</taxon>
        <taxon>Paratrimastigidae</taxon>
        <taxon>Paratrimastix</taxon>
    </lineage>
</organism>
<reference evidence="2" key="1">
    <citation type="journal article" date="2022" name="bioRxiv">
        <title>Genomics of Preaxostyla Flagellates Illuminates Evolutionary Transitions and the Path Towards Mitochondrial Loss.</title>
        <authorList>
            <person name="Novak L.V.F."/>
            <person name="Treitli S.C."/>
            <person name="Pyrih J."/>
            <person name="Halakuc P."/>
            <person name="Pipaliya S.V."/>
            <person name="Vacek V."/>
            <person name="Brzon O."/>
            <person name="Soukal P."/>
            <person name="Eme L."/>
            <person name="Dacks J.B."/>
            <person name="Karnkowska A."/>
            <person name="Elias M."/>
            <person name="Hampl V."/>
        </authorList>
    </citation>
    <scope>NUCLEOTIDE SEQUENCE</scope>
    <source>
        <strain evidence="2">RCP-MX</strain>
    </source>
</reference>
<evidence type="ECO:0008006" key="4">
    <source>
        <dbReference type="Google" id="ProtNLM"/>
    </source>
</evidence>
<evidence type="ECO:0000313" key="2">
    <source>
        <dbReference type="EMBL" id="KAJ4459299.1"/>
    </source>
</evidence>
<feature type="region of interest" description="Disordered" evidence="1">
    <location>
        <begin position="1798"/>
        <end position="1844"/>
    </location>
</feature>
<dbReference type="Proteomes" id="UP001141327">
    <property type="component" value="Unassembled WGS sequence"/>
</dbReference>